<dbReference type="GO" id="GO:0008289">
    <property type="term" value="F:lipid binding"/>
    <property type="evidence" value="ECO:0007669"/>
    <property type="project" value="InterPro"/>
</dbReference>
<sequence>MPPSACCSSDKALISLMEAASTTDDRQTACRCLNLVLQSLNVNIKLAESLSVNCRINLGFTISPSVDCSM</sequence>
<gene>
    <name evidence="2" type="ORF">OSB04_013072</name>
</gene>
<dbReference type="Proteomes" id="UP001172457">
    <property type="component" value="Chromosome 3"/>
</dbReference>
<name>A0AA38TXA3_9ASTR</name>
<evidence type="ECO:0000256" key="1">
    <source>
        <dbReference type="ARBA" id="ARBA00009748"/>
    </source>
</evidence>
<comment type="caution">
    <text evidence="2">The sequence shown here is derived from an EMBL/GenBank/DDBJ whole genome shotgun (WGS) entry which is preliminary data.</text>
</comment>
<comment type="similarity">
    <text evidence="1">Belongs to the plant LTP family.</text>
</comment>
<dbReference type="Gene3D" id="1.10.110.10">
    <property type="entry name" value="Plant lipid-transfer and hydrophobic proteins"/>
    <property type="match status" value="1"/>
</dbReference>
<dbReference type="InterPro" id="IPR036312">
    <property type="entry name" value="Bifun_inhib/LTP/seed_sf"/>
</dbReference>
<dbReference type="EMBL" id="JARYMX010000003">
    <property type="protein sequence ID" value="KAJ9558458.1"/>
    <property type="molecule type" value="Genomic_DNA"/>
</dbReference>
<evidence type="ECO:0000313" key="2">
    <source>
        <dbReference type="EMBL" id="KAJ9558458.1"/>
    </source>
</evidence>
<dbReference type="InterPro" id="IPR000528">
    <property type="entry name" value="Plant_nsLTP"/>
</dbReference>
<evidence type="ECO:0000313" key="3">
    <source>
        <dbReference type="Proteomes" id="UP001172457"/>
    </source>
</evidence>
<accession>A0AA38TXA3</accession>
<reference evidence="2" key="1">
    <citation type="submission" date="2023-03" db="EMBL/GenBank/DDBJ databases">
        <title>Chromosome-scale reference genome and RAD-based genetic map of yellow starthistle (Centaurea solstitialis) reveal putative structural variation and QTLs associated with invader traits.</title>
        <authorList>
            <person name="Reatini B."/>
            <person name="Cang F.A."/>
            <person name="Jiang Q."/>
            <person name="Mckibben M.T.W."/>
            <person name="Barker M.S."/>
            <person name="Rieseberg L.H."/>
            <person name="Dlugosch K.M."/>
        </authorList>
    </citation>
    <scope>NUCLEOTIDE SEQUENCE</scope>
    <source>
        <strain evidence="2">CAN-66</strain>
        <tissue evidence="2">Leaf</tissue>
    </source>
</reference>
<dbReference type="PANTHER" id="PTHR33076">
    <property type="entry name" value="NON-SPECIFIC LIPID-TRANSFER PROTEIN 2-RELATED"/>
    <property type="match status" value="1"/>
</dbReference>
<dbReference type="GO" id="GO:0006869">
    <property type="term" value="P:lipid transport"/>
    <property type="evidence" value="ECO:0007669"/>
    <property type="project" value="InterPro"/>
</dbReference>
<dbReference type="AlphaFoldDB" id="A0AA38TXA3"/>
<keyword evidence="3" id="KW-1185">Reference proteome</keyword>
<dbReference type="SUPFAM" id="SSF47699">
    <property type="entry name" value="Bifunctional inhibitor/lipid-transfer protein/seed storage 2S albumin"/>
    <property type="match status" value="1"/>
</dbReference>
<organism evidence="2 3">
    <name type="scientific">Centaurea solstitialis</name>
    <name type="common">yellow star-thistle</name>
    <dbReference type="NCBI Taxonomy" id="347529"/>
    <lineage>
        <taxon>Eukaryota</taxon>
        <taxon>Viridiplantae</taxon>
        <taxon>Streptophyta</taxon>
        <taxon>Embryophyta</taxon>
        <taxon>Tracheophyta</taxon>
        <taxon>Spermatophyta</taxon>
        <taxon>Magnoliopsida</taxon>
        <taxon>eudicotyledons</taxon>
        <taxon>Gunneridae</taxon>
        <taxon>Pentapetalae</taxon>
        <taxon>asterids</taxon>
        <taxon>campanulids</taxon>
        <taxon>Asterales</taxon>
        <taxon>Asteraceae</taxon>
        <taxon>Carduoideae</taxon>
        <taxon>Cardueae</taxon>
        <taxon>Centaureinae</taxon>
        <taxon>Centaurea</taxon>
    </lineage>
</organism>
<evidence type="ECO:0008006" key="4">
    <source>
        <dbReference type="Google" id="ProtNLM"/>
    </source>
</evidence>
<protein>
    <recommendedName>
        <fullName evidence="4">Non-specific lipid-transfer protein</fullName>
    </recommendedName>
</protein>
<proteinExistence type="inferred from homology"/>
<dbReference type="PRINTS" id="PR00382">
    <property type="entry name" value="LIPIDTRNSFER"/>
</dbReference>